<dbReference type="STRING" id="1343739.PAP_07415"/>
<evidence type="ECO:0000313" key="3">
    <source>
        <dbReference type="Proteomes" id="UP000027981"/>
    </source>
</evidence>
<accession>A0A075LZ85</accession>
<dbReference type="OrthoDB" id="103553at2157"/>
<dbReference type="Proteomes" id="UP000027981">
    <property type="component" value="Chromosome"/>
</dbReference>
<feature type="transmembrane region" description="Helical" evidence="1">
    <location>
        <begin position="24"/>
        <end position="46"/>
    </location>
</feature>
<protein>
    <submittedName>
        <fullName evidence="2">Uncharacterized protein</fullName>
    </submittedName>
</protein>
<keyword evidence="1" id="KW-0812">Transmembrane</keyword>
<dbReference type="KEGG" id="ppac:PAP_07415"/>
<dbReference type="RefSeq" id="WP_048165383.1">
    <property type="nucleotide sequence ID" value="NZ_CP006019.1"/>
</dbReference>
<proteinExistence type="predicted"/>
<dbReference type="HOGENOM" id="CLU_2730560_0_0_2"/>
<gene>
    <name evidence="2" type="ORF">PAP_07415</name>
</gene>
<keyword evidence="1" id="KW-1133">Transmembrane helix</keyword>
<reference evidence="3" key="1">
    <citation type="submission" date="2013-06" db="EMBL/GenBank/DDBJ databases">
        <title>Complete Genome Sequence of Hyperthermophilic Palaeococcus pacificus DY20341T, Isolated from a Deep-Sea Hydrothermal Sediments.</title>
        <authorList>
            <person name="Zeng X."/>
            <person name="Shao Z."/>
        </authorList>
    </citation>
    <scope>NUCLEOTIDE SEQUENCE [LARGE SCALE GENOMIC DNA]</scope>
    <source>
        <strain evidence="3">DY20341</strain>
    </source>
</reference>
<dbReference type="GeneID" id="24842589"/>
<evidence type="ECO:0000313" key="2">
    <source>
        <dbReference type="EMBL" id="AIF69873.1"/>
    </source>
</evidence>
<dbReference type="AlphaFoldDB" id="A0A075LZ85"/>
<keyword evidence="3" id="KW-1185">Reference proteome</keyword>
<keyword evidence="1" id="KW-0472">Membrane</keyword>
<name>A0A075LZ85_9EURY</name>
<evidence type="ECO:0000256" key="1">
    <source>
        <dbReference type="SAM" id="Phobius"/>
    </source>
</evidence>
<reference evidence="2 3" key="2">
    <citation type="journal article" date="2015" name="Genome Announc.">
        <title>Complete Genome Sequence of Hyperthermophilic Piezophilic Archaeon Palaeococcus pacificus DY20341T, Isolated from Deep-Sea Hydrothermal Sediments.</title>
        <authorList>
            <person name="Zeng X."/>
            <person name="Jebbar M."/>
            <person name="Shao Z."/>
        </authorList>
    </citation>
    <scope>NUCLEOTIDE SEQUENCE [LARGE SCALE GENOMIC DNA]</scope>
    <source>
        <strain evidence="2 3">DY20341</strain>
    </source>
</reference>
<dbReference type="EMBL" id="CP006019">
    <property type="protein sequence ID" value="AIF69873.1"/>
    <property type="molecule type" value="Genomic_DNA"/>
</dbReference>
<organism evidence="2 3">
    <name type="scientific">Palaeococcus pacificus DY20341</name>
    <dbReference type="NCBI Taxonomy" id="1343739"/>
    <lineage>
        <taxon>Archaea</taxon>
        <taxon>Methanobacteriati</taxon>
        <taxon>Methanobacteriota</taxon>
        <taxon>Thermococci</taxon>
        <taxon>Thermococcales</taxon>
        <taxon>Thermococcaceae</taxon>
        <taxon>Palaeococcus</taxon>
    </lineage>
</organism>
<sequence length="71" mass="8443">MRADRVMPTILGVMFFPMLLEADVYGWLIALISVFMIPWAFAWALFDDVDELKSNINRRVQLLKQEVERRR</sequence>